<accession>A0ABX2ZUA2</accession>
<dbReference type="Proteomes" id="UP000094580">
    <property type="component" value="Unassembled WGS sequence"/>
</dbReference>
<sequence>MKNLIIGGIGVLTSILFFGFTLISASIYSLYLSHPAGDGWDSNLGVFGTALFNIGTIPLLISTVFFIIGIRYVYKGIKE</sequence>
<keyword evidence="1" id="KW-0472">Membrane</keyword>
<proteinExistence type="predicted"/>
<feature type="transmembrane region" description="Helical" evidence="1">
    <location>
        <begin position="7"/>
        <end position="31"/>
    </location>
</feature>
<keyword evidence="1" id="KW-0812">Transmembrane</keyword>
<dbReference type="RefSeq" id="WP_069032437.1">
    <property type="nucleotide sequence ID" value="NZ_MDKC01000002.1"/>
</dbReference>
<dbReference type="EMBL" id="MDKC01000002">
    <property type="protein sequence ID" value="ODG93361.1"/>
    <property type="molecule type" value="Genomic_DNA"/>
</dbReference>
<organism evidence="2 3">
    <name type="scientific">Gottfriedia luciferensis</name>
    <dbReference type="NCBI Taxonomy" id="178774"/>
    <lineage>
        <taxon>Bacteria</taxon>
        <taxon>Bacillati</taxon>
        <taxon>Bacillota</taxon>
        <taxon>Bacilli</taxon>
        <taxon>Bacillales</taxon>
        <taxon>Bacillaceae</taxon>
        <taxon>Gottfriedia</taxon>
    </lineage>
</organism>
<evidence type="ECO:0008006" key="4">
    <source>
        <dbReference type="Google" id="ProtNLM"/>
    </source>
</evidence>
<comment type="caution">
    <text evidence="2">The sequence shown here is derived from an EMBL/GenBank/DDBJ whole genome shotgun (WGS) entry which is preliminary data.</text>
</comment>
<evidence type="ECO:0000313" key="2">
    <source>
        <dbReference type="EMBL" id="ODG93361.1"/>
    </source>
</evidence>
<keyword evidence="3" id="KW-1185">Reference proteome</keyword>
<evidence type="ECO:0000313" key="3">
    <source>
        <dbReference type="Proteomes" id="UP000094580"/>
    </source>
</evidence>
<name>A0ABX2ZUA2_9BACI</name>
<reference evidence="2 3" key="1">
    <citation type="submission" date="2016-07" db="EMBL/GenBank/DDBJ databases">
        <authorList>
            <person name="Townsley L."/>
            <person name="Shank E.A."/>
        </authorList>
    </citation>
    <scope>NUCLEOTIDE SEQUENCE [LARGE SCALE GENOMIC DNA]</scope>
    <source>
        <strain evidence="2 3">CH01</strain>
    </source>
</reference>
<evidence type="ECO:0000256" key="1">
    <source>
        <dbReference type="SAM" id="Phobius"/>
    </source>
</evidence>
<feature type="transmembrane region" description="Helical" evidence="1">
    <location>
        <begin position="51"/>
        <end position="74"/>
    </location>
</feature>
<protein>
    <recommendedName>
        <fullName evidence="4">Phosphatase</fullName>
    </recommendedName>
</protein>
<keyword evidence="1" id="KW-1133">Transmembrane helix</keyword>
<gene>
    <name evidence="2" type="ORF">BED47_03470</name>
</gene>